<organism evidence="2 3">
    <name type="scientific">Camelus dromedarius</name>
    <name type="common">Dromedary</name>
    <name type="synonym">Arabian camel</name>
    <dbReference type="NCBI Taxonomy" id="9838"/>
    <lineage>
        <taxon>Eukaryota</taxon>
        <taxon>Metazoa</taxon>
        <taxon>Chordata</taxon>
        <taxon>Craniata</taxon>
        <taxon>Vertebrata</taxon>
        <taxon>Euteleostomi</taxon>
        <taxon>Mammalia</taxon>
        <taxon>Eutheria</taxon>
        <taxon>Laurasiatheria</taxon>
        <taxon>Artiodactyla</taxon>
        <taxon>Tylopoda</taxon>
        <taxon>Camelidae</taxon>
        <taxon>Camelus</taxon>
    </lineage>
</organism>
<evidence type="ECO:0000313" key="2">
    <source>
        <dbReference type="EMBL" id="KAB1252828.1"/>
    </source>
</evidence>
<evidence type="ECO:0000313" key="3">
    <source>
        <dbReference type="Proteomes" id="UP000299084"/>
    </source>
</evidence>
<keyword evidence="1" id="KW-1133">Transmembrane helix</keyword>
<feature type="transmembrane region" description="Helical" evidence="1">
    <location>
        <begin position="7"/>
        <end position="23"/>
    </location>
</feature>
<gene>
    <name evidence="2" type="ORF">Cadr_000002635</name>
</gene>
<comment type="caution">
    <text evidence="2">The sequence shown here is derived from an EMBL/GenBank/DDBJ whole genome shotgun (WGS) entry which is preliminary data.</text>
</comment>
<proteinExistence type="predicted"/>
<keyword evidence="1" id="KW-0472">Membrane</keyword>
<dbReference type="EMBL" id="JWIN03000037">
    <property type="protein sequence ID" value="KAB1252828.1"/>
    <property type="molecule type" value="Genomic_DNA"/>
</dbReference>
<name>A0A5N4C1U7_CAMDR</name>
<dbReference type="AlphaFoldDB" id="A0A5N4C1U7"/>
<dbReference type="Proteomes" id="UP000299084">
    <property type="component" value="Unassembled WGS sequence"/>
</dbReference>
<keyword evidence="3" id="KW-1185">Reference proteome</keyword>
<keyword evidence="1" id="KW-0812">Transmembrane</keyword>
<sequence length="50" mass="5983">MYSYYKILSIFPVLYITSLQLIYFTHSSLYLLILYSYLVLSPFSLPSRNH</sequence>
<reference evidence="2 3" key="1">
    <citation type="journal article" date="2019" name="Mol. Ecol. Resour.">
        <title>Improving Illumina assemblies with Hi-C and long reads: an example with the North African dromedary.</title>
        <authorList>
            <person name="Elbers J.P."/>
            <person name="Rogers M.F."/>
            <person name="Perelman P.L."/>
            <person name="Proskuryakova A.A."/>
            <person name="Serdyukova N.A."/>
            <person name="Johnson W.E."/>
            <person name="Horin P."/>
            <person name="Corander J."/>
            <person name="Murphy D."/>
            <person name="Burger P.A."/>
        </authorList>
    </citation>
    <scope>NUCLEOTIDE SEQUENCE [LARGE SCALE GENOMIC DNA]</scope>
    <source>
        <strain evidence="2">Drom800</strain>
        <tissue evidence="2">Blood</tissue>
    </source>
</reference>
<evidence type="ECO:0000256" key="1">
    <source>
        <dbReference type="SAM" id="Phobius"/>
    </source>
</evidence>
<protein>
    <submittedName>
        <fullName evidence="2">Uncharacterized protein</fullName>
    </submittedName>
</protein>
<accession>A0A5N4C1U7</accession>
<feature type="transmembrane region" description="Helical" evidence="1">
    <location>
        <begin position="29"/>
        <end position="45"/>
    </location>
</feature>